<reference evidence="3" key="1">
    <citation type="journal article" date="2019" name="Sci. Rep.">
        <title>Draft genome of Tanacetum cinerariifolium, the natural source of mosquito coil.</title>
        <authorList>
            <person name="Yamashiro T."/>
            <person name="Shiraishi A."/>
            <person name="Satake H."/>
            <person name="Nakayama K."/>
        </authorList>
    </citation>
    <scope>NUCLEOTIDE SEQUENCE</scope>
</reference>
<dbReference type="CDD" id="cd09272">
    <property type="entry name" value="RNase_HI_RT_Ty1"/>
    <property type="match status" value="1"/>
</dbReference>
<dbReference type="InterPro" id="IPR057670">
    <property type="entry name" value="SH3_retrovirus"/>
</dbReference>
<evidence type="ECO:0000259" key="1">
    <source>
        <dbReference type="Pfam" id="PF07727"/>
    </source>
</evidence>
<feature type="domain" description="Retroviral polymerase SH3-like" evidence="2">
    <location>
        <begin position="49"/>
        <end position="99"/>
    </location>
</feature>
<gene>
    <name evidence="3" type="ORF">Tci_243792</name>
</gene>
<name>A0A699GXY4_TANCI</name>
<dbReference type="AlphaFoldDB" id="A0A699GXY4"/>
<dbReference type="PANTHER" id="PTHR36617">
    <property type="entry name" value="PROTEIN, PUTATIVE-RELATED"/>
    <property type="match status" value="1"/>
</dbReference>
<dbReference type="PANTHER" id="PTHR36617:SF16">
    <property type="entry name" value="OS04G0516500 PROTEIN"/>
    <property type="match status" value="1"/>
</dbReference>
<protein>
    <submittedName>
        <fullName evidence="3">RNA-directed DNA polymerase, eukaryota, reverse transcriptase zinc-binding domain protein</fullName>
    </submittedName>
</protein>
<accession>A0A699GXY4</accession>
<keyword evidence="3" id="KW-0808">Transferase</keyword>
<dbReference type="GO" id="GO:0003964">
    <property type="term" value="F:RNA-directed DNA polymerase activity"/>
    <property type="evidence" value="ECO:0007669"/>
    <property type="project" value="UniProtKB-KW"/>
</dbReference>
<organism evidence="3">
    <name type="scientific">Tanacetum cinerariifolium</name>
    <name type="common">Dalmatian daisy</name>
    <name type="synonym">Chrysanthemum cinerariifolium</name>
    <dbReference type="NCBI Taxonomy" id="118510"/>
    <lineage>
        <taxon>Eukaryota</taxon>
        <taxon>Viridiplantae</taxon>
        <taxon>Streptophyta</taxon>
        <taxon>Embryophyta</taxon>
        <taxon>Tracheophyta</taxon>
        <taxon>Spermatophyta</taxon>
        <taxon>Magnoliopsida</taxon>
        <taxon>eudicotyledons</taxon>
        <taxon>Gunneridae</taxon>
        <taxon>Pentapetalae</taxon>
        <taxon>asterids</taxon>
        <taxon>campanulids</taxon>
        <taxon>Asterales</taxon>
        <taxon>Asteraceae</taxon>
        <taxon>Asteroideae</taxon>
        <taxon>Anthemideae</taxon>
        <taxon>Anthemidinae</taxon>
        <taxon>Tanacetum</taxon>
    </lineage>
</organism>
<sequence length="737" mass="84025">MSSRLNIIIDNIGPAFMSTSKLNDSILWHARLGHVPFKRMQDVSNDWFLGKRGIDCIFVGYAEHSKAFKSYVIEPNASVLINSIIESMDAIFNENRFSSVLRPSLRVPNETKDIGGLVVLEEVTEEVTNLLTANRSLKVDKTIEKFKAKLVLQGFKQKSGIDYFDTFAPVVRISIIRLLIAMTSIHNLIIHQMDVKIDFLNDELDEVLYEGHGDADVILGTPHWQAIQRVLKYLRKTIDYRLTYTGYPLVLEGYTNASWISNSKDNSFTRSWVFLLGGGAISWASKKQTYIAGSRIESKFVALEVVAKAYSQMYNRKCRHLCVRHSVIPDLITNGMVSIEFVRSESNKIEKDHQLRLSSIDVKIDQGRASEEDFTSHRESMKILGEIDQREYIDLAQKANIKWDLEAQREYLESECSCEEIKQDVWNCGGDRAPGPGGFTFKFFTTLWDILEFDVVNFVSEFFHSGNFPKGCNSLSLVIGSVVSSKQSAFSKGRNILDGPLILNEVMAWYLSGLKININKCNVLGICVPHENVANMAKVIGCVIAKLHLKYLVESPFLISWWSPFRNQALVQMDMELLKCYLVLSKADLISFCNRKLGNGTSTRFWDNIWCGESTFKSKFLRVYMLDNDRDCVVPDWMHLVDWSSVLRRLPRGGVESSQFNYMLSLFRSVALSDKPDSWSWSLDVLAGFSVSSVRSFIDANTLDVDTIASRWNRFIPIKVNVFLWRLMLNRLPTMVN</sequence>
<comment type="caution">
    <text evidence="3">The sequence shown here is derived from an EMBL/GenBank/DDBJ whole genome shotgun (WGS) entry which is preliminary data.</text>
</comment>
<evidence type="ECO:0000259" key="2">
    <source>
        <dbReference type="Pfam" id="PF25597"/>
    </source>
</evidence>
<feature type="domain" description="Reverse transcriptase Ty1/copia-type" evidence="1">
    <location>
        <begin position="140"/>
        <end position="209"/>
    </location>
</feature>
<evidence type="ECO:0000313" key="3">
    <source>
        <dbReference type="EMBL" id="GEW71816.1"/>
    </source>
</evidence>
<dbReference type="Pfam" id="PF07727">
    <property type="entry name" value="RVT_2"/>
    <property type="match status" value="1"/>
</dbReference>
<dbReference type="EMBL" id="BKCJ010070695">
    <property type="protein sequence ID" value="GEW71816.1"/>
    <property type="molecule type" value="Genomic_DNA"/>
</dbReference>
<dbReference type="InterPro" id="IPR013103">
    <property type="entry name" value="RVT_2"/>
</dbReference>
<dbReference type="Pfam" id="PF25597">
    <property type="entry name" value="SH3_retrovirus"/>
    <property type="match status" value="1"/>
</dbReference>
<proteinExistence type="predicted"/>
<keyword evidence="3" id="KW-0548">Nucleotidyltransferase</keyword>
<keyword evidence="3" id="KW-0695">RNA-directed DNA polymerase</keyword>